<keyword evidence="14" id="KW-1185">Reference proteome</keyword>
<comment type="similarity">
    <text evidence="4 11">Belongs to the glucose-1-phosphate thymidylyltransferase family.</text>
</comment>
<evidence type="ECO:0000256" key="7">
    <source>
        <dbReference type="ARBA" id="ARBA00022695"/>
    </source>
</evidence>
<evidence type="ECO:0000256" key="4">
    <source>
        <dbReference type="ARBA" id="ARBA00010480"/>
    </source>
</evidence>
<keyword evidence="6 11" id="KW-0808">Transferase</keyword>
<evidence type="ECO:0000256" key="8">
    <source>
        <dbReference type="ARBA" id="ARBA00022723"/>
    </source>
</evidence>
<dbReference type="InterPro" id="IPR029044">
    <property type="entry name" value="Nucleotide-diphossugar_trans"/>
</dbReference>
<evidence type="ECO:0000256" key="1">
    <source>
        <dbReference type="ARBA" id="ARBA00001946"/>
    </source>
</evidence>
<keyword evidence="7 11" id="KW-0548">Nucleotidyltransferase</keyword>
<dbReference type="Pfam" id="PF00483">
    <property type="entry name" value="NTP_transferase"/>
    <property type="match status" value="1"/>
</dbReference>
<dbReference type="PANTHER" id="PTHR43532:SF1">
    <property type="entry name" value="GLUCOSE-1-PHOSPHATE THYMIDYLYLTRANSFERASE 1"/>
    <property type="match status" value="1"/>
</dbReference>
<reference evidence="13 14" key="1">
    <citation type="submission" date="2019-08" db="EMBL/GenBank/DDBJ databases">
        <title>Draft genome analysis of Rheinheimera tangshanensis isolated from the roots of fresh rice plants (Oryza sativa).</title>
        <authorList>
            <person name="Yu Q."/>
            <person name="Qi Y."/>
            <person name="Zhang H."/>
            <person name="Pu J."/>
        </authorList>
    </citation>
    <scope>NUCLEOTIDE SEQUENCE [LARGE SCALE GENOMIC DNA]</scope>
    <source>
        <strain evidence="13 14">JA3-B52</strain>
    </source>
</reference>
<dbReference type="GO" id="GO:0008879">
    <property type="term" value="F:glucose-1-phosphate thymidylyltransferase activity"/>
    <property type="evidence" value="ECO:0007669"/>
    <property type="project" value="UniProtKB-EC"/>
</dbReference>
<gene>
    <name evidence="13" type="primary">rfbA</name>
    <name evidence="13" type="ORF">FU839_11185</name>
</gene>
<protein>
    <recommendedName>
        <fullName evidence="5 11">Glucose-1-phosphate thymidylyltransferase</fullName>
        <ecNumber evidence="5 11">2.7.7.24</ecNumber>
    </recommendedName>
</protein>
<comment type="function">
    <text evidence="11">Catalyzes the formation of dTDP-glucose, from dTTP and glucose 1-phosphate, as well as its pyrophosphorolysis.</text>
</comment>
<evidence type="ECO:0000256" key="10">
    <source>
        <dbReference type="ARBA" id="ARBA00049336"/>
    </source>
</evidence>
<dbReference type="InterPro" id="IPR005907">
    <property type="entry name" value="G1P_thy_trans_s"/>
</dbReference>
<dbReference type="OrthoDB" id="9803871at2"/>
<dbReference type="FunFam" id="3.90.550.10:FF:000023">
    <property type="entry name" value="Glucose-1-phosphate thymidylyltransferase"/>
    <property type="match status" value="1"/>
</dbReference>
<dbReference type="Gene3D" id="3.90.550.10">
    <property type="entry name" value="Spore Coat Polysaccharide Biosynthesis Protein SpsA, Chain A"/>
    <property type="match status" value="1"/>
</dbReference>
<dbReference type="PANTHER" id="PTHR43532">
    <property type="entry name" value="GLUCOSE-1-PHOSPHATE THYMIDYLYLTRANSFERASE"/>
    <property type="match status" value="1"/>
</dbReference>
<evidence type="ECO:0000313" key="14">
    <source>
        <dbReference type="Proteomes" id="UP000321814"/>
    </source>
</evidence>
<accession>A0A5C8LYP9</accession>
<comment type="catalytic activity">
    <reaction evidence="10 11">
        <text>dTTP + alpha-D-glucose 1-phosphate + H(+) = dTDP-alpha-D-glucose + diphosphate</text>
        <dbReference type="Rhea" id="RHEA:15225"/>
        <dbReference type="ChEBI" id="CHEBI:15378"/>
        <dbReference type="ChEBI" id="CHEBI:33019"/>
        <dbReference type="ChEBI" id="CHEBI:37568"/>
        <dbReference type="ChEBI" id="CHEBI:57477"/>
        <dbReference type="ChEBI" id="CHEBI:58601"/>
        <dbReference type="EC" id="2.7.7.24"/>
    </reaction>
</comment>
<dbReference type="InterPro" id="IPR005835">
    <property type="entry name" value="NTP_transferase_dom"/>
</dbReference>
<dbReference type="EC" id="2.7.7.24" evidence="5 11"/>
<evidence type="ECO:0000256" key="5">
    <source>
        <dbReference type="ARBA" id="ARBA00012461"/>
    </source>
</evidence>
<keyword evidence="8 11" id="KW-0479">Metal-binding</keyword>
<evidence type="ECO:0000256" key="11">
    <source>
        <dbReference type="RuleBase" id="RU003706"/>
    </source>
</evidence>
<feature type="domain" description="Nucleotidyl transferase" evidence="12">
    <location>
        <begin position="5"/>
        <end position="241"/>
    </location>
</feature>
<evidence type="ECO:0000256" key="3">
    <source>
        <dbReference type="ARBA" id="ARBA00005125"/>
    </source>
</evidence>
<name>A0A5C8LYP9_9GAMM</name>
<dbReference type="RefSeq" id="WP_147904490.1">
    <property type="nucleotide sequence ID" value="NZ_BAAAGC010000010.1"/>
</dbReference>
<evidence type="ECO:0000256" key="2">
    <source>
        <dbReference type="ARBA" id="ARBA00004781"/>
    </source>
</evidence>
<dbReference type="GO" id="GO:0046872">
    <property type="term" value="F:metal ion binding"/>
    <property type="evidence" value="ECO:0007669"/>
    <property type="project" value="UniProtKB-KW"/>
</dbReference>
<evidence type="ECO:0000256" key="9">
    <source>
        <dbReference type="ARBA" id="ARBA00022842"/>
    </source>
</evidence>
<dbReference type="CDD" id="cd02538">
    <property type="entry name" value="G1P_TT_short"/>
    <property type="match status" value="1"/>
</dbReference>
<dbReference type="EMBL" id="VRLR01000006">
    <property type="protein sequence ID" value="TXK80592.1"/>
    <property type="molecule type" value="Genomic_DNA"/>
</dbReference>
<comment type="caution">
    <text evidence="13">The sequence shown here is derived from an EMBL/GenBank/DDBJ whole genome shotgun (WGS) entry which is preliminary data.</text>
</comment>
<dbReference type="SUPFAM" id="SSF53448">
    <property type="entry name" value="Nucleotide-diphospho-sugar transferases"/>
    <property type="match status" value="1"/>
</dbReference>
<keyword evidence="9 11" id="KW-0460">Magnesium</keyword>
<comment type="cofactor">
    <cofactor evidence="1">
        <name>Mg(2+)</name>
        <dbReference type="ChEBI" id="CHEBI:18420"/>
    </cofactor>
</comment>
<comment type="pathway">
    <text evidence="2">Carbohydrate biosynthesis; dTDP-L-rhamnose biosynthesis.</text>
</comment>
<evidence type="ECO:0000256" key="6">
    <source>
        <dbReference type="ARBA" id="ARBA00022679"/>
    </source>
</evidence>
<evidence type="ECO:0000259" key="12">
    <source>
        <dbReference type="Pfam" id="PF00483"/>
    </source>
</evidence>
<dbReference type="NCBIfam" id="TIGR01207">
    <property type="entry name" value="rmlA"/>
    <property type="match status" value="1"/>
</dbReference>
<dbReference type="Proteomes" id="UP000321814">
    <property type="component" value="Unassembled WGS sequence"/>
</dbReference>
<evidence type="ECO:0000313" key="13">
    <source>
        <dbReference type="EMBL" id="TXK80592.1"/>
    </source>
</evidence>
<dbReference type="AlphaFoldDB" id="A0A5C8LYP9"/>
<sequence>MTTYKGIVLAGGSGTRLYPLTLSMSKQLLPIYDKPMIFYPISVLMLAGIREILIVTTAESLSDFKNLLGTGEDFGVEFTYVIQQKPEGIAQALILAEPFLAGSPCCLVLGDNIFYGQHFVELLNQATRVEQGCTVFAYHVTNPQRFGVVELDAEMKVLSIEEKPKQPKSNYVVTGLYFFDSTAVAVAKTLSRSNRGEFEITDVIRSYISNNKLNVSLLGRGFAWLDTGTYDSLLDAGHFVETIEKRQGLKIACLEEIAYRKGWLSKEQVIARAQLFQQNAYGKYLLDTAT</sequence>
<comment type="pathway">
    <text evidence="3">Bacterial outer membrane biogenesis; LPS O-antigen biosynthesis.</text>
</comment>
<proteinExistence type="inferred from homology"/>
<organism evidence="13 14">
    <name type="scientific">Rheinheimera tangshanensis</name>
    <dbReference type="NCBI Taxonomy" id="400153"/>
    <lineage>
        <taxon>Bacteria</taxon>
        <taxon>Pseudomonadati</taxon>
        <taxon>Pseudomonadota</taxon>
        <taxon>Gammaproteobacteria</taxon>
        <taxon>Chromatiales</taxon>
        <taxon>Chromatiaceae</taxon>
        <taxon>Rheinheimera</taxon>
    </lineage>
</organism>